<dbReference type="Pfam" id="PF00892">
    <property type="entry name" value="EamA"/>
    <property type="match status" value="2"/>
</dbReference>
<gene>
    <name evidence="8" type="ORF">SAMN02745728_00212</name>
</gene>
<comment type="subcellular location">
    <subcellularLocation>
        <location evidence="1">Cell membrane</location>
        <topology evidence="1">Multi-pass membrane protein</topology>
    </subcellularLocation>
</comment>
<sequence>MSGLRRFEGVLMALCAVIIWSGNFIIAKQQISDISPSALSLLRWTTACIFLAPFGLKPMIKDWHIIRQHLGFHLLVAFWGISLFNTLIYYAAHYTSSINMVIIASTAPMITMLLGSIFLKEPLNSGKIFGALLAFIGIIVIASKGSLGALMDLEFSIGDIFSLTAAVLFAVYSILVRFVPKGISQLGFLNTIFIIGVLCLIPMTLIELYFGGMIHINSLQAVGTIIYIGLGTSVICFFLWNAAINKIGSFQASLVYYTIPIFGCLWAVLFLNEHLTFVHLIGGILVLSGVCIATIAARR</sequence>
<evidence type="ECO:0000259" key="7">
    <source>
        <dbReference type="Pfam" id="PF00892"/>
    </source>
</evidence>
<dbReference type="RefSeq" id="WP_072695612.1">
    <property type="nucleotide sequence ID" value="NZ_FRDI01000002.1"/>
</dbReference>
<evidence type="ECO:0000313" key="8">
    <source>
        <dbReference type="EMBL" id="SHN50172.1"/>
    </source>
</evidence>
<dbReference type="InterPro" id="IPR037185">
    <property type="entry name" value="EmrE-like"/>
</dbReference>
<dbReference type="InterPro" id="IPR051258">
    <property type="entry name" value="Diverse_Substrate_Transporter"/>
</dbReference>
<dbReference type="SUPFAM" id="SSF103481">
    <property type="entry name" value="Multidrug resistance efflux transporter EmrE"/>
    <property type="match status" value="2"/>
</dbReference>
<feature type="transmembrane region" description="Helical" evidence="6">
    <location>
        <begin position="131"/>
        <end position="151"/>
    </location>
</feature>
<accession>A0A1M7RVZ5</accession>
<feature type="transmembrane region" description="Helical" evidence="6">
    <location>
        <begin position="188"/>
        <end position="210"/>
    </location>
</feature>
<dbReference type="PANTHER" id="PTHR42920">
    <property type="entry name" value="OS03G0707200 PROTEIN-RELATED"/>
    <property type="match status" value="1"/>
</dbReference>
<dbReference type="OrthoDB" id="4167046at2"/>
<name>A0A1M7RVZ5_9BACT</name>
<reference evidence="8 9" key="1">
    <citation type="submission" date="2016-12" db="EMBL/GenBank/DDBJ databases">
        <authorList>
            <person name="Song W.-J."/>
            <person name="Kurnit D.M."/>
        </authorList>
    </citation>
    <scope>NUCLEOTIDE SEQUENCE [LARGE SCALE GENOMIC DNA]</scope>
    <source>
        <strain evidence="8 9">DSM 11393</strain>
    </source>
</reference>
<feature type="transmembrane region" description="Helical" evidence="6">
    <location>
        <begin position="222"/>
        <end position="242"/>
    </location>
</feature>
<keyword evidence="2" id="KW-1003">Cell membrane</keyword>
<feature type="transmembrane region" description="Helical" evidence="6">
    <location>
        <begin position="254"/>
        <end position="271"/>
    </location>
</feature>
<organism evidence="8 9">
    <name type="scientific">Desulfovibrio litoralis DSM 11393</name>
    <dbReference type="NCBI Taxonomy" id="1121455"/>
    <lineage>
        <taxon>Bacteria</taxon>
        <taxon>Pseudomonadati</taxon>
        <taxon>Thermodesulfobacteriota</taxon>
        <taxon>Desulfovibrionia</taxon>
        <taxon>Desulfovibrionales</taxon>
        <taxon>Desulfovibrionaceae</taxon>
        <taxon>Desulfovibrio</taxon>
    </lineage>
</organism>
<feature type="transmembrane region" description="Helical" evidence="6">
    <location>
        <begin position="72"/>
        <end position="92"/>
    </location>
</feature>
<keyword evidence="4 6" id="KW-1133">Transmembrane helix</keyword>
<dbReference type="PANTHER" id="PTHR42920:SF11">
    <property type="entry name" value="INNER MEMBRANE PROTEIN YTFF"/>
    <property type="match status" value="1"/>
</dbReference>
<feature type="transmembrane region" description="Helical" evidence="6">
    <location>
        <begin position="98"/>
        <end position="119"/>
    </location>
</feature>
<evidence type="ECO:0000256" key="4">
    <source>
        <dbReference type="ARBA" id="ARBA00022989"/>
    </source>
</evidence>
<evidence type="ECO:0000256" key="2">
    <source>
        <dbReference type="ARBA" id="ARBA00022475"/>
    </source>
</evidence>
<proteinExistence type="predicted"/>
<evidence type="ECO:0000256" key="6">
    <source>
        <dbReference type="SAM" id="Phobius"/>
    </source>
</evidence>
<dbReference type="STRING" id="1121455.SAMN02745728_00212"/>
<evidence type="ECO:0000256" key="3">
    <source>
        <dbReference type="ARBA" id="ARBA00022692"/>
    </source>
</evidence>
<dbReference type="AlphaFoldDB" id="A0A1M7RVZ5"/>
<dbReference type="InterPro" id="IPR000620">
    <property type="entry name" value="EamA_dom"/>
</dbReference>
<feature type="transmembrane region" description="Helical" evidence="6">
    <location>
        <begin position="277"/>
        <end position="297"/>
    </location>
</feature>
<dbReference type="EMBL" id="FRDI01000002">
    <property type="protein sequence ID" value="SHN50172.1"/>
    <property type="molecule type" value="Genomic_DNA"/>
</dbReference>
<feature type="transmembrane region" description="Helical" evidence="6">
    <location>
        <begin position="7"/>
        <end position="26"/>
    </location>
</feature>
<dbReference type="Proteomes" id="UP000186469">
    <property type="component" value="Unassembled WGS sequence"/>
</dbReference>
<keyword evidence="9" id="KW-1185">Reference proteome</keyword>
<evidence type="ECO:0000256" key="1">
    <source>
        <dbReference type="ARBA" id="ARBA00004651"/>
    </source>
</evidence>
<keyword evidence="3 6" id="KW-0812">Transmembrane</keyword>
<feature type="transmembrane region" description="Helical" evidence="6">
    <location>
        <begin position="157"/>
        <end position="176"/>
    </location>
</feature>
<evidence type="ECO:0000313" key="9">
    <source>
        <dbReference type="Proteomes" id="UP000186469"/>
    </source>
</evidence>
<feature type="domain" description="EamA" evidence="7">
    <location>
        <begin position="157"/>
        <end position="293"/>
    </location>
</feature>
<feature type="domain" description="EamA" evidence="7">
    <location>
        <begin position="9"/>
        <end position="142"/>
    </location>
</feature>
<feature type="transmembrane region" description="Helical" evidence="6">
    <location>
        <begin position="41"/>
        <end position="60"/>
    </location>
</feature>
<keyword evidence="5 6" id="KW-0472">Membrane</keyword>
<protein>
    <submittedName>
        <fullName evidence="8">Threonine/homoserine efflux transporter RhtA</fullName>
    </submittedName>
</protein>
<dbReference type="GO" id="GO:0005886">
    <property type="term" value="C:plasma membrane"/>
    <property type="evidence" value="ECO:0007669"/>
    <property type="project" value="UniProtKB-SubCell"/>
</dbReference>
<evidence type="ECO:0000256" key="5">
    <source>
        <dbReference type="ARBA" id="ARBA00023136"/>
    </source>
</evidence>